<dbReference type="InterPro" id="IPR021866">
    <property type="entry name" value="SpoIIAA-like"/>
</dbReference>
<sequence length="123" mass="13360">MLHVHINTAALIVTLEPEGSLSQADFEAAARIVDPVIDQFGEIKGVLVKTQSFPGWNSFAALVAHLKFVRQHHKDIAQVALVTDSKIAGLVESVAQHFVSAEVKHFGFAKLDEANHWLGLPTA</sequence>
<proteinExistence type="predicted"/>
<dbReference type="Proteomes" id="UP001273505">
    <property type="component" value="Unassembled WGS sequence"/>
</dbReference>
<protein>
    <submittedName>
        <fullName evidence="1">STAS/SEC14 domain-containing protein</fullName>
    </submittedName>
</protein>
<dbReference type="InterPro" id="IPR036513">
    <property type="entry name" value="STAS_dom_sf"/>
</dbReference>
<dbReference type="InterPro" id="IPR038396">
    <property type="entry name" value="SpoIIAA-like_sf"/>
</dbReference>
<name>A0ABU4RXP0_9GAMM</name>
<organism evidence="1 2">
    <name type="scientific">Gilvimarinus gilvus</name>
    <dbReference type="NCBI Taxonomy" id="3058038"/>
    <lineage>
        <taxon>Bacteria</taxon>
        <taxon>Pseudomonadati</taxon>
        <taxon>Pseudomonadota</taxon>
        <taxon>Gammaproteobacteria</taxon>
        <taxon>Cellvibrionales</taxon>
        <taxon>Cellvibrionaceae</taxon>
        <taxon>Gilvimarinus</taxon>
    </lineage>
</organism>
<dbReference type="SUPFAM" id="SSF52091">
    <property type="entry name" value="SpoIIaa-like"/>
    <property type="match status" value="1"/>
</dbReference>
<gene>
    <name evidence="1" type="ORF">SCD92_06185</name>
</gene>
<dbReference type="EMBL" id="JAXAFO010000008">
    <property type="protein sequence ID" value="MDX6848942.1"/>
    <property type="molecule type" value="Genomic_DNA"/>
</dbReference>
<dbReference type="Pfam" id="PF11964">
    <property type="entry name" value="SpoIIAA-like"/>
    <property type="match status" value="1"/>
</dbReference>
<keyword evidence="2" id="KW-1185">Reference proteome</keyword>
<dbReference type="RefSeq" id="WP_302723436.1">
    <property type="nucleotide sequence ID" value="NZ_JAULRU010000617.1"/>
</dbReference>
<reference evidence="1 2" key="1">
    <citation type="submission" date="2023-11" db="EMBL/GenBank/DDBJ databases">
        <title>Gilvimarinus fulvus sp. nov., isolated from the surface of Kelp.</title>
        <authorList>
            <person name="Sun Y.Y."/>
            <person name="Gong Y."/>
            <person name="Du Z.J."/>
        </authorList>
    </citation>
    <scope>NUCLEOTIDE SEQUENCE [LARGE SCALE GENOMIC DNA]</scope>
    <source>
        <strain evidence="1 2">SDUM040013</strain>
    </source>
</reference>
<dbReference type="Gene3D" id="3.40.50.10600">
    <property type="entry name" value="SpoIIaa-like domains"/>
    <property type="match status" value="1"/>
</dbReference>
<comment type="caution">
    <text evidence="1">The sequence shown here is derived from an EMBL/GenBank/DDBJ whole genome shotgun (WGS) entry which is preliminary data.</text>
</comment>
<accession>A0ABU4RXP0</accession>
<evidence type="ECO:0000313" key="1">
    <source>
        <dbReference type="EMBL" id="MDX6848942.1"/>
    </source>
</evidence>
<evidence type="ECO:0000313" key="2">
    <source>
        <dbReference type="Proteomes" id="UP001273505"/>
    </source>
</evidence>